<accession>A0AA51YJB2</accession>
<name>A0AA51YJB2_9EURY</name>
<dbReference type="AlphaFoldDB" id="A0AA51YJB2"/>
<feature type="transmembrane region" description="Helical" evidence="1">
    <location>
        <begin position="38"/>
        <end position="61"/>
    </location>
</feature>
<keyword evidence="3" id="KW-1185">Reference proteome</keyword>
<dbReference type="Proteomes" id="UP001183006">
    <property type="component" value="Chromosome"/>
</dbReference>
<keyword evidence="1" id="KW-0472">Membrane</keyword>
<feature type="transmembrane region" description="Helical" evidence="1">
    <location>
        <begin position="273"/>
        <end position="297"/>
    </location>
</feature>
<reference evidence="2" key="1">
    <citation type="submission" date="2023-08" db="EMBL/GenBank/DDBJ databases">
        <title>Methanolobus mangrovi sp. nov. and Methanolobus sediminis sp. nov, two novel methylotrophic methanogens isolated from mangrove sediments in China.</title>
        <authorList>
            <person name="Zhou J."/>
        </authorList>
    </citation>
    <scope>NUCLEOTIDE SEQUENCE</scope>
    <source>
        <strain evidence="2">FTZ2</strain>
    </source>
</reference>
<dbReference type="EMBL" id="CP133594">
    <property type="protein sequence ID" value="WMW22413.1"/>
    <property type="molecule type" value="Genomic_DNA"/>
</dbReference>
<sequence>MFTQAFKNNKINTTVGLLFTIQFIILIKNIGLFTEFKIHPYLIASSLTIEIIGLFLLSPFYKDFIFFRTQHKAYKNIMNLHYFKDKDIKEATYNLELESFQKNYNKLRVQAKNHILSSEGNILSHDFEINRILQDIDLFFDSTIRILFNKNMMEIPYLPVEEFEEMVNSGRQKTYCNNLNESPELHDPNHWKTHEIKEINFYSLSNFIRIYGNIIRRNPRNKSINIIAIAELFKTWNGIVIKLEPKIYSYSKKEIIAFYNEKQKTKNYFYYKYYELFTASILGLITASILEVIKFLLDST</sequence>
<organism evidence="2 3">
    <name type="scientific">Methanolobus mangrovi</name>
    <dbReference type="NCBI Taxonomy" id="3072977"/>
    <lineage>
        <taxon>Archaea</taxon>
        <taxon>Methanobacteriati</taxon>
        <taxon>Methanobacteriota</taxon>
        <taxon>Stenosarchaea group</taxon>
        <taxon>Methanomicrobia</taxon>
        <taxon>Methanosarcinales</taxon>
        <taxon>Methanosarcinaceae</taxon>
        <taxon>Methanolobus</taxon>
    </lineage>
</organism>
<proteinExistence type="predicted"/>
<evidence type="ECO:0000313" key="3">
    <source>
        <dbReference type="Proteomes" id="UP001183006"/>
    </source>
</evidence>
<dbReference type="GeneID" id="84228662"/>
<keyword evidence="1" id="KW-1133">Transmembrane helix</keyword>
<protein>
    <submittedName>
        <fullName evidence="2">Uncharacterized protein</fullName>
    </submittedName>
</protein>
<gene>
    <name evidence="2" type="ORF">RE476_00935</name>
</gene>
<evidence type="ECO:0000256" key="1">
    <source>
        <dbReference type="SAM" id="Phobius"/>
    </source>
</evidence>
<evidence type="ECO:0000313" key="2">
    <source>
        <dbReference type="EMBL" id="WMW22413.1"/>
    </source>
</evidence>
<feature type="transmembrane region" description="Helical" evidence="1">
    <location>
        <begin position="12"/>
        <end position="32"/>
    </location>
</feature>
<dbReference type="KEGG" id="mmav:RE476_00935"/>
<dbReference type="RefSeq" id="WP_309308315.1">
    <property type="nucleotide sequence ID" value="NZ_CP133594.1"/>
</dbReference>
<keyword evidence="1" id="KW-0812">Transmembrane</keyword>